<proteinExistence type="predicted"/>
<evidence type="ECO:0000313" key="2">
    <source>
        <dbReference type="EMBL" id="KGN84610.1"/>
    </source>
</evidence>
<dbReference type="Proteomes" id="UP000030130">
    <property type="component" value="Unassembled WGS sequence"/>
</dbReference>
<organism evidence="2 3">
    <name type="scientific">Porphyromonas gulae</name>
    <dbReference type="NCBI Taxonomy" id="111105"/>
    <lineage>
        <taxon>Bacteria</taxon>
        <taxon>Pseudomonadati</taxon>
        <taxon>Bacteroidota</taxon>
        <taxon>Bacteroidia</taxon>
        <taxon>Bacteroidales</taxon>
        <taxon>Porphyromonadaceae</taxon>
        <taxon>Porphyromonas</taxon>
    </lineage>
</organism>
<name>A0A0A2F3J8_9PORP</name>
<keyword evidence="1" id="KW-0732">Signal</keyword>
<feature type="chain" id="PRO_5001998603" description="Secretion protein" evidence="1">
    <location>
        <begin position="21"/>
        <end position="392"/>
    </location>
</feature>
<protein>
    <recommendedName>
        <fullName evidence="4">Secretion protein</fullName>
    </recommendedName>
</protein>
<evidence type="ECO:0000256" key="1">
    <source>
        <dbReference type="SAM" id="SignalP"/>
    </source>
</evidence>
<reference evidence="2 3" key="1">
    <citation type="submission" date="2014-08" db="EMBL/GenBank/DDBJ databases">
        <title>Porphyromonas gulae strain:COT-052_OH1451 Genome sequencing.</title>
        <authorList>
            <person name="Wallis C."/>
            <person name="Deusch O."/>
            <person name="O'Flynn C."/>
            <person name="Davis I."/>
            <person name="Jospin G."/>
            <person name="Darling A.E."/>
            <person name="Coil D.A."/>
            <person name="Alexiev A."/>
            <person name="Horsfall A."/>
            <person name="Kirkwood N."/>
            <person name="Harris S."/>
            <person name="Eisen J.A."/>
        </authorList>
    </citation>
    <scope>NUCLEOTIDE SEQUENCE [LARGE SCALE GENOMIC DNA]</scope>
    <source>
        <strain evidence="3">COT-052 OH1451</strain>
    </source>
</reference>
<comment type="caution">
    <text evidence="2">The sequence shown here is derived from an EMBL/GenBank/DDBJ whole genome shotgun (WGS) entry which is preliminary data.</text>
</comment>
<accession>A0A0A2F3J8</accession>
<dbReference type="AlphaFoldDB" id="A0A0A2F3J8"/>
<dbReference type="EMBL" id="JRAI01000067">
    <property type="protein sequence ID" value="KGN84610.1"/>
    <property type="molecule type" value="Genomic_DNA"/>
</dbReference>
<evidence type="ECO:0000313" key="3">
    <source>
        <dbReference type="Proteomes" id="UP000030130"/>
    </source>
</evidence>
<gene>
    <name evidence="2" type="ORF">HR08_08580</name>
</gene>
<feature type="signal peptide" evidence="1">
    <location>
        <begin position="1"/>
        <end position="20"/>
    </location>
</feature>
<dbReference type="RefSeq" id="WP_039421766.1">
    <property type="nucleotide sequence ID" value="NZ_JRAI01000067.1"/>
</dbReference>
<evidence type="ECO:0008006" key="4">
    <source>
        <dbReference type="Google" id="ProtNLM"/>
    </source>
</evidence>
<sequence length="392" mass="46439">MNRKTILSVLFFLLSGIVCFGQAPQKFELSERTFAGWDTNKYFYTEQGRLDSMYVWQKDQTDDFEHYRLYKYDGQGNCLREDGYQKLNNVWKHTYYLEYSYNENNQLATRLNYNNFDGTFSLGGKLEWIYNDDGTIKQVNTYLSSWNNPGGFDLLNRDFYHWQDGHLVKREFYTVPFGSNNPEADIYLSARLTYIWQQDKLVKVITQHYDQFATEPSQVQRAEYTYDEQDNLKTYTTFLGATSNEPQLRYIYHYRSDLKNDQVFLPLNFEDSLTPYYFAWEVSPYAIEKEEWWQMPMGQDEIQHVGDYDYSYKGTPTSIEGVTPMPVNFYIKQNHLYLPDLAEGSIIEIFSISGMKMLQTIYRKGGIALDRLPAGVYVGRYNQMGVFRFVKR</sequence>